<name>A0A8T0VT84_PANVG</name>
<comment type="caution">
    <text evidence="3">The sequence shown here is derived from an EMBL/GenBank/DDBJ whole genome shotgun (WGS) entry which is preliminary data.</text>
</comment>
<dbReference type="AlphaFoldDB" id="A0A8T0VT84"/>
<evidence type="ECO:0000313" key="4">
    <source>
        <dbReference type="Proteomes" id="UP000823388"/>
    </source>
</evidence>
<evidence type="ECO:0000256" key="2">
    <source>
        <dbReference type="SAM" id="SignalP"/>
    </source>
</evidence>
<feature type="signal peptide" evidence="2">
    <location>
        <begin position="1"/>
        <end position="20"/>
    </location>
</feature>
<dbReference type="EMBL" id="CM029040">
    <property type="protein sequence ID" value="KAG2638208.1"/>
    <property type="molecule type" value="Genomic_DNA"/>
</dbReference>
<reference evidence="3" key="1">
    <citation type="submission" date="2020-05" db="EMBL/GenBank/DDBJ databases">
        <title>WGS assembly of Panicum virgatum.</title>
        <authorList>
            <person name="Lovell J.T."/>
            <person name="Jenkins J."/>
            <person name="Shu S."/>
            <person name="Juenger T.E."/>
            <person name="Schmutz J."/>
        </authorList>
    </citation>
    <scope>NUCLEOTIDE SEQUENCE</scope>
    <source>
        <strain evidence="3">AP13</strain>
    </source>
</reference>
<evidence type="ECO:0000256" key="1">
    <source>
        <dbReference type="SAM" id="MobiDB-lite"/>
    </source>
</evidence>
<organism evidence="3 4">
    <name type="scientific">Panicum virgatum</name>
    <name type="common">Blackwell switchgrass</name>
    <dbReference type="NCBI Taxonomy" id="38727"/>
    <lineage>
        <taxon>Eukaryota</taxon>
        <taxon>Viridiplantae</taxon>
        <taxon>Streptophyta</taxon>
        <taxon>Embryophyta</taxon>
        <taxon>Tracheophyta</taxon>
        <taxon>Spermatophyta</taxon>
        <taxon>Magnoliopsida</taxon>
        <taxon>Liliopsida</taxon>
        <taxon>Poales</taxon>
        <taxon>Poaceae</taxon>
        <taxon>PACMAD clade</taxon>
        <taxon>Panicoideae</taxon>
        <taxon>Panicodae</taxon>
        <taxon>Paniceae</taxon>
        <taxon>Panicinae</taxon>
        <taxon>Panicum</taxon>
        <taxon>Panicum sect. Hiantes</taxon>
    </lineage>
</organism>
<feature type="compositionally biased region" description="Basic residues" evidence="1">
    <location>
        <begin position="84"/>
        <end position="102"/>
    </location>
</feature>
<accession>A0A8T0VT84</accession>
<keyword evidence="2" id="KW-0732">Signal</keyword>
<gene>
    <name evidence="3" type="ORF">PVAP13_2NG578020</name>
</gene>
<evidence type="ECO:0000313" key="3">
    <source>
        <dbReference type="EMBL" id="KAG2638208.1"/>
    </source>
</evidence>
<dbReference type="Proteomes" id="UP000823388">
    <property type="component" value="Chromosome 2N"/>
</dbReference>
<protein>
    <submittedName>
        <fullName evidence="3">Uncharacterized protein</fullName>
    </submittedName>
</protein>
<keyword evidence="4" id="KW-1185">Reference proteome</keyword>
<proteinExistence type="predicted"/>
<feature type="chain" id="PRO_5035759927" evidence="2">
    <location>
        <begin position="21"/>
        <end position="199"/>
    </location>
</feature>
<feature type="region of interest" description="Disordered" evidence="1">
    <location>
        <begin position="84"/>
        <end position="110"/>
    </location>
</feature>
<sequence length="199" mass="22057">MASWVRLLEVSRLWLSPAMLRLQADQRCCGGTQTSESSGPYQRGMEVPANEARMSAEAGQRARRLLWQLGARGSQHEEQWCRLHRSSGGRRGGRRGKQRRHGLAGSDGGAACAERQRHGLCGSSRRRRELAGAQHDALTPCLCCARRQGRGDGHVLPHRTPAPGISGWGRHCGSRIFLLLGRKNGKFLEMDIFSFFITT</sequence>